<sequence>MRALKAWARTFGRTLKRTWGYVLLVLVEAAVIAFTFAYFDDPADAASVSVSAGFLLVTVLYVISTQRMAKASEETLRLERSRDDRVRLAALQENLKAASTGALRAWIYFAEDFRVLIADDIEVDDDGISKEEGFFLAADGVSVVRRAHSEILRNVAMLRRCGLGNEAADFVESVPPFSDAIGMYAAMNQRSARPNDKDERRAWERECWLHEREMKGLPPWEDVVDGKVHHSVQQALTGLNSGIDHYWARQ</sequence>
<evidence type="ECO:0000313" key="3">
    <source>
        <dbReference type="Proteomes" id="UP001426770"/>
    </source>
</evidence>
<gene>
    <name evidence="2" type="ORF">Lsed01_00827</name>
</gene>
<evidence type="ECO:0000313" key="2">
    <source>
        <dbReference type="EMBL" id="GAA5518401.1"/>
    </source>
</evidence>
<evidence type="ECO:0008006" key="4">
    <source>
        <dbReference type="Google" id="ProtNLM"/>
    </source>
</evidence>
<feature type="transmembrane region" description="Helical" evidence="1">
    <location>
        <begin position="45"/>
        <end position="63"/>
    </location>
</feature>
<dbReference type="RefSeq" id="WP_286214606.1">
    <property type="nucleotide sequence ID" value="NZ_AP027736.1"/>
</dbReference>
<accession>A0ABP9WIE2</accession>
<keyword evidence="1" id="KW-0472">Membrane</keyword>
<dbReference type="Proteomes" id="UP001426770">
    <property type="component" value="Unassembled WGS sequence"/>
</dbReference>
<keyword evidence="1" id="KW-0812">Transmembrane</keyword>
<protein>
    <recommendedName>
        <fullName evidence="4">DUF4760 domain-containing protein</fullName>
    </recommendedName>
</protein>
<dbReference type="EMBL" id="BAABRR010000003">
    <property type="protein sequence ID" value="GAA5518401.1"/>
    <property type="molecule type" value="Genomic_DNA"/>
</dbReference>
<evidence type="ECO:0000256" key="1">
    <source>
        <dbReference type="SAM" id="Phobius"/>
    </source>
</evidence>
<reference evidence="2 3" key="1">
    <citation type="submission" date="2024-02" db="EMBL/GenBank/DDBJ databases">
        <title>Lysinimicrobium sediminis NBRC 112286.</title>
        <authorList>
            <person name="Ichikawa N."/>
            <person name="Katano-Makiyama Y."/>
            <person name="Hidaka K."/>
        </authorList>
    </citation>
    <scope>NUCLEOTIDE SEQUENCE [LARGE SCALE GENOMIC DNA]</scope>
    <source>
        <strain evidence="2 3">NBRC 112286</strain>
    </source>
</reference>
<name>A0ABP9WIE2_9MICO</name>
<keyword evidence="1" id="KW-1133">Transmembrane helix</keyword>
<keyword evidence="3" id="KW-1185">Reference proteome</keyword>
<feature type="transmembrane region" description="Helical" evidence="1">
    <location>
        <begin position="21"/>
        <end position="39"/>
    </location>
</feature>
<proteinExistence type="predicted"/>
<organism evidence="2 3">
    <name type="scientific">Demequina sediminis</name>
    <dbReference type="NCBI Taxonomy" id="1930058"/>
    <lineage>
        <taxon>Bacteria</taxon>
        <taxon>Bacillati</taxon>
        <taxon>Actinomycetota</taxon>
        <taxon>Actinomycetes</taxon>
        <taxon>Micrococcales</taxon>
        <taxon>Demequinaceae</taxon>
        <taxon>Demequina</taxon>
    </lineage>
</organism>
<comment type="caution">
    <text evidence="2">The sequence shown here is derived from an EMBL/GenBank/DDBJ whole genome shotgun (WGS) entry which is preliminary data.</text>
</comment>